<feature type="transmembrane region" description="Helical" evidence="1">
    <location>
        <begin position="80"/>
        <end position="101"/>
    </location>
</feature>
<keyword evidence="1" id="KW-0812">Transmembrane</keyword>
<accession>A0A517MJS3</accession>
<evidence type="ECO:0000256" key="1">
    <source>
        <dbReference type="SAM" id="Phobius"/>
    </source>
</evidence>
<keyword evidence="3" id="KW-1185">Reference proteome</keyword>
<dbReference type="Proteomes" id="UP000320672">
    <property type="component" value="Chromosome"/>
</dbReference>
<dbReference type="EMBL" id="CP036262">
    <property type="protein sequence ID" value="QDS95114.1"/>
    <property type="molecule type" value="Genomic_DNA"/>
</dbReference>
<dbReference type="AlphaFoldDB" id="A0A517MJS3"/>
<protein>
    <submittedName>
        <fullName evidence="2">Uncharacterized protein</fullName>
    </submittedName>
</protein>
<name>A0A517MJS3_9BACT</name>
<evidence type="ECO:0000313" key="2">
    <source>
        <dbReference type="EMBL" id="QDS95114.1"/>
    </source>
</evidence>
<reference evidence="2 3" key="1">
    <citation type="submission" date="2019-02" db="EMBL/GenBank/DDBJ databases">
        <title>Deep-cultivation of Planctomycetes and their phenomic and genomic characterization uncovers novel biology.</title>
        <authorList>
            <person name="Wiegand S."/>
            <person name="Jogler M."/>
            <person name="Boedeker C."/>
            <person name="Pinto D."/>
            <person name="Vollmers J."/>
            <person name="Rivas-Marin E."/>
            <person name="Kohn T."/>
            <person name="Peeters S.H."/>
            <person name="Heuer A."/>
            <person name="Rast P."/>
            <person name="Oberbeckmann S."/>
            <person name="Bunk B."/>
            <person name="Jeske O."/>
            <person name="Meyerdierks A."/>
            <person name="Storesund J.E."/>
            <person name="Kallscheuer N."/>
            <person name="Luecker S."/>
            <person name="Lage O.M."/>
            <person name="Pohl T."/>
            <person name="Merkel B.J."/>
            <person name="Hornburger P."/>
            <person name="Mueller R.-W."/>
            <person name="Bruemmer F."/>
            <person name="Labrenz M."/>
            <person name="Spormann A.M."/>
            <person name="Op den Camp H."/>
            <person name="Overmann J."/>
            <person name="Amann R."/>
            <person name="Jetten M.S.M."/>
            <person name="Mascher T."/>
            <person name="Medema M.H."/>
            <person name="Devos D.P."/>
            <person name="Kaster A.-K."/>
            <person name="Ovreas L."/>
            <person name="Rohde M."/>
            <person name="Galperin M.Y."/>
            <person name="Jogler C."/>
        </authorList>
    </citation>
    <scope>NUCLEOTIDE SEQUENCE [LARGE SCALE GENOMIC DNA]</scope>
    <source>
        <strain evidence="2 3">FF011L</strain>
    </source>
</reference>
<dbReference type="KEGG" id="rml:FF011L_39000"/>
<keyword evidence="1" id="KW-1133">Transmembrane helix</keyword>
<proteinExistence type="predicted"/>
<evidence type="ECO:0000313" key="3">
    <source>
        <dbReference type="Proteomes" id="UP000320672"/>
    </source>
</evidence>
<gene>
    <name evidence="2" type="ORF">FF011L_39000</name>
</gene>
<keyword evidence="1" id="KW-0472">Membrane</keyword>
<sequence length="107" mass="12202">MIIVVAKVLLVIVFSIGMIAVPVCVLINIATFFLMRKESTLMHSRPSGPMNHVHRWVWFNSSFLTDTDTLSELGRTYRRWYVGSALVVLLVPFLVFTLAYISGWRPS</sequence>
<organism evidence="2 3">
    <name type="scientific">Roseimaritima multifibrata</name>
    <dbReference type="NCBI Taxonomy" id="1930274"/>
    <lineage>
        <taxon>Bacteria</taxon>
        <taxon>Pseudomonadati</taxon>
        <taxon>Planctomycetota</taxon>
        <taxon>Planctomycetia</taxon>
        <taxon>Pirellulales</taxon>
        <taxon>Pirellulaceae</taxon>
        <taxon>Roseimaritima</taxon>
    </lineage>
</organism>
<feature type="transmembrane region" description="Helical" evidence="1">
    <location>
        <begin position="12"/>
        <end position="35"/>
    </location>
</feature>